<reference evidence="1 2" key="1">
    <citation type="submission" date="2019-04" db="EMBL/GenBank/DDBJ databases">
        <title>Genome of a novel bacterium Candidatus Jettenia ecosi reconstructed from metagenome of an anammox bioreactor.</title>
        <authorList>
            <person name="Mardanov A.V."/>
            <person name="Beletsky A.V."/>
            <person name="Ravin N.V."/>
            <person name="Botchkova E.A."/>
            <person name="Litti Y.V."/>
            <person name="Nozhevnikova A.N."/>
        </authorList>
    </citation>
    <scope>NUCLEOTIDE SEQUENCE [LARGE SCALE GENOMIC DNA]</scope>
    <source>
        <strain evidence="1">J2</strain>
    </source>
</reference>
<gene>
    <name evidence="1" type="ORF">JETT_1859</name>
</gene>
<protein>
    <submittedName>
        <fullName evidence="1">Uncharacterized protein</fullName>
    </submittedName>
</protein>
<name>A0A533QB00_9BACT</name>
<accession>A0A533QB00</accession>
<evidence type="ECO:0000313" key="2">
    <source>
        <dbReference type="Proteomes" id="UP000319783"/>
    </source>
</evidence>
<proteinExistence type="predicted"/>
<organism evidence="1 2">
    <name type="scientific">Candidatus Jettenia ecosi</name>
    <dbReference type="NCBI Taxonomy" id="2494326"/>
    <lineage>
        <taxon>Bacteria</taxon>
        <taxon>Pseudomonadati</taxon>
        <taxon>Planctomycetota</taxon>
        <taxon>Candidatus Brocadiia</taxon>
        <taxon>Candidatus Brocadiales</taxon>
        <taxon>Candidatus Brocadiaceae</taxon>
        <taxon>Candidatus Jettenia</taxon>
    </lineage>
</organism>
<comment type="caution">
    <text evidence="1">The sequence shown here is derived from an EMBL/GenBank/DDBJ whole genome shotgun (WGS) entry which is preliminary data.</text>
</comment>
<dbReference type="Proteomes" id="UP000319783">
    <property type="component" value="Unassembled WGS sequence"/>
</dbReference>
<dbReference type="EMBL" id="SULG01000034">
    <property type="protein sequence ID" value="TLD41842.1"/>
    <property type="molecule type" value="Genomic_DNA"/>
</dbReference>
<evidence type="ECO:0000313" key="1">
    <source>
        <dbReference type="EMBL" id="TLD41842.1"/>
    </source>
</evidence>
<sequence>MHTPYKVGLYIRCLLDVCLGAHKIFRNRNIQGFSIPGI</sequence>
<dbReference type="AlphaFoldDB" id="A0A533QB00"/>